<evidence type="ECO:0000313" key="4">
    <source>
        <dbReference type="Proteomes" id="UP001186944"/>
    </source>
</evidence>
<dbReference type="InterPro" id="IPR024824">
    <property type="entry name" value="GADD45"/>
</dbReference>
<feature type="non-terminal residue" evidence="3">
    <location>
        <position position="1"/>
    </location>
</feature>
<evidence type="ECO:0000259" key="2">
    <source>
        <dbReference type="Pfam" id="PF01248"/>
    </source>
</evidence>
<protein>
    <recommendedName>
        <fullName evidence="2">Ribosomal protein eL8/eL30/eS12/Gadd45 domain-containing protein</fullName>
    </recommendedName>
</protein>
<dbReference type="Gene3D" id="3.30.1330.30">
    <property type="match status" value="1"/>
</dbReference>
<comment type="caution">
    <text evidence="3">The sequence shown here is derived from an EMBL/GenBank/DDBJ whole genome shotgun (WGS) entry which is preliminary data.</text>
</comment>
<organism evidence="3 4">
    <name type="scientific">Pinctada imbricata</name>
    <name type="common">Atlantic pearl-oyster</name>
    <name type="synonym">Pinctada martensii</name>
    <dbReference type="NCBI Taxonomy" id="66713"/>
    <lineage>
        <taxon>Eukaryota</taxon>
        <taxon>Metazoa</taxon>
        <taxon>Spiralia</taxon>
        <taxon>Lophotrochozoa</taxon>
        <taxon>Mollusca</taxon>
        <taxon>Bivalvia</taxon>
        <taxon>Autobranchia</taxon>
        <taxon>Pteriomorphia</taxon>
        <taxon>Pterioida</taxon>
        <taxon>Pterioidea</taxon>
        <taxon>Pteriidae</taxon>
        <taxon>Pinctada</taxon>
    </lineage>
</organism>
<feature type="domain" description="Ribosomal protein eL8/eL30/eS12/Gadd45" evidence="2">
    <location>
        <begin position="10"/>
        <end position="81"/>
    </location>
</feature>
<name>A0AA88Y9H8_PINIB</name>
<sequence>YRKSMNIGEAVKEVLLQALGENRITYGVYACAKELEISPETVMLCVLPHADQVHDVAIHIQHTLMEAYCLEHDIQILKVSTHK</sequence>
<dbReference type="InterPro" id="IPR029064">
    <property type="entry name" value="Ribosomal_eL30-like_sf"/>
</dbReference>
<dbReference type="AlphaFoldDB" id="A0AA88Y9H8"/>
<dbReference type="InterPro" id="IPR004038">
    <property type="entry name" value="Ribosomal_eL8/eL30/eS12/Gad45"/>
</dbReference>
<proteinExistence type="inferred from homology"/>
<evidence type="ECO:0000313" key="3">
    <source>
        <dbReference type="EMBL" id="KAK3091996.1"/>
    </source>
</evidence>
<dbReference type="Proteomes" id="UP001186944">
    <property type="component" value="Unassembled WGS sequence"/>
</dbReference>
<gene>
    <name evidence="3" type="ORF">FSP39_024326</name>
</gene>
<dbReference type="EMBL" id="VSWD01000010">
    <property type="protein sequence ID" value="KAK3091996.1"/>
    <property type="molecule type" value="Genomic_DNA"/>
</dbReference>
<dbReference type="GO" id="GO:0005737">
    <property type="term" value="C:cytoplasm"/>
    <property type="evidence" value="ECO:0007669"/>
    <property type="project" value="TreeGrafter"/>
</dbReference>
<dbReference type="PANTHER" id="PTHR10411:SF8">
    <property type="entry name" value="FI09246P"/>
    <property type="match status" value="1"/>
</dbReference>
<dbReference type="GO" id="GO:0005634">
    <property type="term" value="C:nucleus"/>
    <property type="evidence" value="ECO:0007669"/>
    <property type="project" value="InterPro"/>
</dbReference>
<comment type="similarity">
    <text evidence="1">Belongs to the GADD45 family.</text>
</comment>
<dbReference type="GO" id="GO:0051726">
    <property type="term" value="P:regulation of cell cycle"/>
    <property type="evidence" value="ECO:0007669"/>
    <property type="project" value="InterPro"/>
</dbReference>
<reference evidence="3" key="1">
    <citation type="submission" date="2019-08" db="EMBL/GenBank/DDBJ databases">
        <title>The improved chromosome-level genome for the pearl oyster Pinctada fucata martensii using PacBio sequencing and Hi-C.</title>
        <authorList>
            <person name="Zheng Z."/>
        </authorList>
    </citation>
    <scope>NUCLEOTIDE SEQUENCE</scope>
    <source>
        <strain evidence="3">ZZ-2019</strain>
        <tissue evidence="3">Adductor muscle</tissue>
    </source>
</reference>
<keyword evidence="4" id="KW-1185">Reference proteome</keyword>
<dbReference type="PANTHER" id="PTHR10411">
    <property type="entry name" value="GROWTH ARREST AND DNA DAMAGE-INDUCIBLE PROTEIN GADD45"/>
    <property type="match status" value="1"/>
</dbReference>
<evidence type="ECO:0000256" key="1">
    <source>
        <dbReference type="ARBA" id="ARBA00007361"/>
    </source>
</evidence>
<accession>A0AA88Y9H8</accession>
<dbReference type="Pfam" id="PF01248">
    <property type="entry name" value="Ribosomal_L7Ae"/>
    <property type="match status" value="1"/>
</dbReference>